<proteinExistence type="inferred from homology"/>
<evidence type="ECO:0000256" key="5">
    <source>
        <dbReference type="RuleBase" id="RU000551"/>
    </source>
</evidence>
<dbReference type="FunFam" id="3.60.20.10:FF:000036">
    <property type="entry name" value="Proteasome subunit alpha type"/>
    <property type="match status" value="1"/>
</dbReference>
<dbReference type="Proteomes" id="UP001431209">
    <property type="component" value="Unassembled WGS sequence"/>
</dbReference>
<dbReference type="InterPro" id="IPR034642">
    <property type="entry name" value="Proteasome_subunit_alpha6"/>
</dbReference>
<dbReference type="AlphaFoldDB" id="A0AAW2YS38"/>
<keyword evidence="1 5" id="KW-0963">Cytoplasm</keyword>
<dbReference type="PROSITE" id="PS00388">
    <property type="entry name" value="PROTEASOME_ALPHA_1"/>
    <property type="match status" value="1"/>
</dbReference>
<dbReference type="EMBL" id="JAOPGA020000612">
    <property type="protein sequence ID" value="KAL0479950.1"/>
    <property type="molecule type" value="Genomic_DNA"/>
</dbReference>
<sequence length="246" mass="27459">MSRGPSAGYDRYITIFSPEGRLYQVEYAFKAIKTPAITSVGVRGVDSVCLVTQKKVPDKLLKAETVTHVFKITKNIGCIMIGNIADARSKVQRARYEAANFEFKFGYEVPISYLAKRMADLAQIFTQYAGMRPMGVNMLLTGIDVEQGPQLYKIDPAGYYVGYHATSAGQKETEATNFLEKKLKGHPELSYKDTVQLAITTLQTVASAEFKSDEIEVAVVTQDNRAFRKLTNEEVDVFLTQIAERD</sequence>
<reference evidence="7 8" key="1">
    <citation type="submission" date="2024-03" db="EMBL/GenBank/DDBJ databases">
        <title>The Acrasis kona genome and developmental transcriptomes reveal deep origins of eukaryotic multicellular pathways.</title>
        <authorList>
            <person name="Sheikh S."/>
            <person name="Fu C.-J."/>
            <person name="Brown M.W."/>
            <person name="Baldauf S.L."/>
        </authorList>
    </citation>
    <scope>NUCLEOTIDE SEQUENCE [LARGE SCALE GENOMIC DNA]</scope>
    <source>
        <strain evidence="7 8">ATCC MYA-3509</strain>
    </source>
</reference>
<evidence type="ECO:0000256" key="3">
    <source>
        <dbReference type="ARBA" id="ARBA00023242"/>
    </source>
</evidence>
<dbReference type="PROSITE" id="PS51475">
    <property type="entry name" value="PROTEASOME_ALPHA_2"/>
    <property type="match status" value="1"/>
</dbReference>
<evidence type="ECO:0000313" key="7">
    <source>
        <dbReference type="EMBL" id="KAL0479950.1"/>
    </source>
</evidence>
<dbReference type="InterPro" id="IPR001353">
    <property type="entry name" value="Proteasome_sua/b"/>
</dbReference>
<accession>A0AAW2YS38</accession>
<dbReference type="Pfam" id="PF00227">
    <property type="entry name" value="Proteasome"/>
    <property type="match status" value="1"/>
</dbReference>
<feature type="domain" description="Proteasome alpha-type subunits" evidence="6">
    <location>
        <begin position="9"/>
        <end position="31"/>
    </location>
</feature>
<comment type="subcellular location">
    <subcellularLocation>
        <location evidence="5">Cytoplasm</location>
    </subcellularLocation>
    <subcellularLocation>
        <location evidence="5">Nucleus</location>
    </subcellularLocation>
</comment>
<evidence type="ECO:0000256" key="1">
    <source>
        <dbReference type="ARBA" id="ARBA00022490"/>
    </source>
</evidence>
<keyword evidence="8" id="KW-1185">Reference proteome</keyword>
<comment type="caution">
    <text evidence="7">The sequence shown here is derived from an EMBL/GenBank/DDBJ whole genome shotgun (WGS) entry which is preliminary data.</text>
</comment>
<evidence type="ECO:0000313" key="8">
    <source>
        <dbReference type="Proteomes" id="UP001431209"/>
    </source>
</evidence>
<evidence type="ECO:0000256" key="4">
    <source>
        <dbReference type="PROSITE-ProRule" id="PRU00808"/>
    </source>
</evidence>
<organism evidence="7 8">
    <name type="scientific">Acrasis kona</name>
    <dbReference type="NCBI Taxonomy" id="1008807"/>
    <lineage>
        <taxon>Eukaryota</taxon>
        <taxon>Discoba</taxon>
        <taxon>Heterolobosea</taxon>
        <taxon>Tetramitia</taxon>
        <taxon>Eutetramitia</taxon>
        <taxon>Acrasidae</taxon>
        <taxon>Acrasis</taxon>
    </lineage>
</organism>
<dbReference type="GO" id="GO:0005737">
    <property type="term" value="C:cytoplasm"/>
    <property type="evidence" value="ECO:0007669"/>
    <property type="project" value="UniProtKB-SubCell"/>
</dbReference>
<gene>
    <name evidence="7" type="ORF">AKO1_007484</name>
</gene>
<dbReference type="Pfam" id="PF10584">
    <property type="entry name" value="Proteasome_A_N"/>
    <property type="match status" value="1"/>
</dbReference>
<evidence type="ECO:0000256" key="2">
    <source>
        <dbReference type="ARBA" id="ARBA00022942"/>
    </source>
</evidence>
<dbReference type="Gene3D" id="3.60.20.10">
    <property type="entry name" value="Glutamine Phosphoribosylpyrophosphate, subunit 1, domain 1"/>
    <property type="match status" value="1"/>
</dbReference>
<dbReference type="InterPro" id="IPR029055">
    <property type="entry name" value="Ntn_hydrolases_N"/>
</dbReference>
<dbReference type="GO" id="GO:0005634">
    <property type="term" value="C:nucleus"/>
    <property type="evidence" value="ECO:0007669"/>
    <property type="project" value="UniProtKB-SubCell"/>
</dbReference>
<keyword evidence="3 5" id="KW-0539">Nucleus</keyword>
<dbReference type="SMART" id="SM00948">
    <property type="entry name" value="Proteasome_A_N"/>
    <property type="match status" value="1"/>
</dbReference>
<evidence type="ECO:0000259" key="6">
    <source>
        <dbReference type="PROSITE" id="PS00388"/>
    </source>
</evidence>
<name>A0AAW2YS38_9EUKA</name>
<keyword evidence="2 4" id="KW-0647">Proteasome</keyword>
<dbReference type="InterPro" id="IPR050115">
    <property type="entry name" value="Proteasome_alpha"/>
</dbReference>
<dbReference type="InterPro" id="IPR000426">
    <property type="entry name" value="Proteasome_asu_N"/>
</dbReference>
<comment type="similarity">
    <text evidence="4 5">Belongs to the peptidase T1A family.</text>
</comment>
<dbReference type="CDD" id="cd03754">
    <property type="entry name" value="proteasome_alpha_type_6"/>
    <property type="match status" value="1"/>
</dbReference>
<comment type="subunit">
    <text evidence="5">The 26S proteasome consists of a 20S proteasome core and two 19S regulatory subunits.</text>
</comment>
<dbReference type="SUPFAM" id="SSF56235">
    <property type="entry name" value="N-terminal nucleophile aminohydrolases (Ntn hydrolases)"/>
    <property type="match status" value="1"/>
</dbReference>
<protein>
    <recommendedName>
        <fullName evidence="5">Proteasome subunit alpha type</fullName>
    </recommendedName>
</protein>
<dbReference type="GO" id="GO:0019773">
    <property type="term" value="C:proteasome core complex, alpha-subunit complex"/>
    <property type="evidence" value="ECO:0007669"/>
    <property type="project" value="UniProtKB-UniRule"/>
</dbReference>
<dbReference type="NCBIfam" id="NF003075">
    <property type="entry name" value="PRK03996.1"/>
    <property type="match status" value="1"/>
</dbReference>
<dbReference type="PANTHER" id="PTHR11599">
    <property type="entry name" value="PROTEASOME SUBUNIT ALPHA/BETA"/>
    <property type="match status" value="1"/>
</dbReference>
<dbReference type="InterPro" id="IPR023332">
    <property type="entry name" value="Proteasome_alpha-type"/>
</dbReference>
<dbReference type="GO" id="GO:0006511">
    <property type="term" value="P:ubiquitin-dependent protein catabolic process"/>
    <property type="evidence" value="ECO:0007669"/>
    <property type="project" value="InterPro"/>
</dbReference>